<evidence type="ECO:0000256" key="3">
    <source>
        <dbReference type="ARBA" id="ARBA00022692"/>
    </source>
</evidence>
<dbReference type="STRING" id="145388.A0A0D2M1A2"/>
<dbReference type="AlphaFoldDB" id="A0A0D2M1A2"/>
<dbReference type="GO" id="GO:0016020">
    <property type="term" value="C:membrane"/>
    <property type="evidence" value="ECO:0007669"/>
    <property type="project" value="UniProtKB-SubCell"/>
</dbReference>
<dbReference type="GO" id="GO:0005737">
    <property type="term" value="C:cytoplasm"/>
    <property type="evidence" value="ECO:0007669"/>
    <property type="project" value="TreeGrafter"/>
</dbReference>
<evidence type="ECO:0000256" key="2">
    <source>
        <dbReference type="ARBA" id="ARBA00006824"/>
    </source>
</evidence>
<dbReference type="GeneID" id="25727665"/>
<proteinExistence type="inferred from homology"/>
<keyword evidence="5" id="KW-0472">Membrane</keyword>
<evidence type="ECO:0000256" key="6">
    <source>
        <dbReference type="RuleBase" id="RU363053"/>
    </source>
</evidence>
<evidence type="ECO:0000313" key="9">
    <source>
        <dbReference type="Proteomes" id="UP000054498"/>
    </source>
</evidence>
<keyword evidence="3" id="KW-0812">Transmembrane</keyword>
<keyword evidence="4" id="KW-1133">Transmembrane helix</keyword>
<dbReference type="InterPro" id="IPR007248">
    <property type="entry name" value="Mpv17_PMP22"/>
</dbReference>
<feature type="compositionally biased region" description="Basic residues" evidence="7">
    <location>
        <begin position="19"/>
        <end position="29"/>
    </location>
</feature>
<dbReference type="EMBL" id="KK102559">
    <property type="protein sequence ID" value="KIY97464.1"/>
    <property type="molecule type" value="Genomic_DNA"/>
</dbReference>
<dbReference type="Proteomes" id="UP000054498">
    <property type="component" value="Unassembled WGS sequence"/>
</dbReference>
<accession>A0A0D2M1A2</accession>
<dbReference type="KEGG" id="mng:MNEG_10497"/>
<reference evidence="8 9" key="1">
    <citation type="journal article" date="2013" name="BMC Genomics">
        <title>Reconstruction of the lipid metabolism for the microalga Monoraphidium neglectum from its genome sequence reveals characteristics suitable for biofuel production.</title>
        <authorList>
            <person name="Bogen C."/>
            <person name="Al-Dilaimi A."/>
            <person name="Albersmeier A."/>
            <person name="Wichmann J."/>
            <person name="Grundmann M."/>
            <person name="Rupp O."/>
            <person name="Lauersen K.J."/>
            <person name="Blifernez-Klassen O."/>
            <person name="Kalinowski J."/>
            <person name="Goesmann A."/>
            <person name="Mussgnug J.H."/>
            <person name="Kruse O."/>
        </authorList>
    </citation>
    <scope>NUCLEOTIDE SEQUENCE [LARGE SCALE GENOMIC DNA]</scope>
    <source>
        <strain evidence="8 9">SAG 48.87</strain>
    </source>
</reference>
<evidence type="ECO:0000256" key="5">
    <source>
        <dbReference type="ARBA" id="ARBA00023136"/>
    </source>
</evidence>
<keyword evidence="9" id="KW-1185">Reference proteome</keyword>
<comment type="subcellular location">
    <subcellularLocation>
        <location evidence="1">Membrane</location>
        <topology evidence="1">Multi-pass membrane protein</topology>
    </subcellularLocation>
</comment>
<sequence>MFSLRFSGAFNWGLPKRPSQQRKQPRRVRATGSDSAPASTLSSRVGGFGGLAQAGLVAGAVAGAGSLGAQFVAAKQAEGRGAAAPEYDFVRVLRIAGFGALLYGPYQHALFSVLEWGLPAQSIANVLAKVAVSQVALAPAVLAFLYVWSLGGSEAKGDATALSQSVKNDLGPSTVDGWKVWVPAFGLTFLAVPPASQVLFTTLASVGFSGYESHQSTGDAAARAPTLSALAAAAAAKKAAAAAEAAASSAAAVAVPKEAPKANKNILGLSDNQVTVLITVAWIGACVALKKD</sequence>
<comment type="similarity">
    <text evidence="2 6">Belongs to the peroxisomal membrane protein PXMP2/4 family.</text>
</comment>
<protein>
    <submittedName>
        <fullName evidence="8">Uncharacterized protein</fullName>
    </submittedName>
</protein>
<feature type="compositionally biased region" description="Polar residues" evidence="7">
    <location>
        <begin position="32"/>
        <end position="41"/>
    </location>
</feature>
<dbReference type="Pfam" id="PF04117">
    <property type="entry name" value="Mpv17_PMP22"/>
    <property type="match status" value="1"/>
</dbReference>
<name>A0A0D2M1A2_9CHLO</name>
<evidence type="ECO:0000313" key="8">
    <source>
        <dbReference type="EMBL" id="KIY97464.1"/>
    </source>
</evidence>
<dbReference type="OrthoDB" id="430207at2759"/>
<gene>
    <name evidence="8" type="ORF">MNEG_10497</name>
</gene>
<evidence type="ECO:0000256" key="4">
    <source>
        <dbReference type="ARBA" id="ARBA00022989"/>
    </source>
</evidence>
<evidence type="ECO:0000256" key="1">
    <source>
        <dbReference type="ARBA" id="ARBA00004141"/>
    </source>
</evidence>
<dbReference type="PANTHER" id="PTHR11266">
    <property type="entry name" value="PEROXISOMAL MEMBRANE PROTEIN 2, PXMP2 MPV17"/>
    <property type="match status" value="1"/>
</dbReference>
<evidence type="ECO:0000256" key="7">
    <source>
        <dbReference type="SAM" id="MobiDB-lite"/>
    </source>
</evidence>
<dbReference type="RefSeq" id="XP_013896484.1">
    <property type="nucleotide sequence ID" value="XM_014041030.1"/>
</dbReference>
<dbReference type="PANTHER" id="PTHR11266:SF91">
    <property type="entry name" value="EXPRESSED PROTEIN"/>
    <property type="match status" value="1"/>
</dbReference>
<organism evidence="8 9">
    <name type="scientific">Monoraphidium neglectum</name>
    <dbReference type="NCBI Taxonomy" id="145388"/>
    <lineage>
        <taxon>Eukaryota</taxon>
        <taxon>Viridiplantae</taxon>
        <taxon>Chlorophyta</taxon>
        <taxon>core chlorophytes</taxon>
        <taxon>Chlorophyceae</taxon>
        <taxon>CS clade</taxon>
        <taxon>Sphaeropleales</taxon>
        <taxon>Selenastraceae</taxon>
        <taxon>Monoraphidium</taxon>
    </lineage>
</organism>
<feature type="region of interest" description="Disordered" evidence="7">
    <location>
        <begin position="13"/>
        <end position="41"/>
    </location>
</feature>